<reference evidence="1 2" key="1">
    <citation type="submission" date="2015-12" db="EMBL/GenBank/DDBJ databases">
        <title>The genome of Folsomia candida.</title>
        <authorList>
            <person name="Faddeeva A."/>
            <person name="Derks M.F."/>
            <person name="Anvar Y."/>
            <person name="Smit S."/>
            <person name="Van Straalen N."/>
            <person name="Roelofs D."/>
        </authorList>
    </citation>
    <scope>NUCLEOTIDE SEQUENCE [LARGE SCALE GENOMIC DNA]</scope>
    <source>
        <strain evidence="1 2">VU population</strain>
        <tissue evidence="1">Whole body</tissue>
    </source>
</reference>
<protein>
    <submittedName>
        <fullName evidence="1">Uncharacterized protein</fullName>
    </submittedName>
</protein>
<sequence length="175" mass="19347">MADNQEGVKRKINSGGQVTKKLKLQMSSMQQQLDEQSKISKELADVLKALSPQLKDVVSNQSSPPEEKLTADNFDDLLVDQNGDTQSVHAVEEISTEILEILQSEQGKDEGFGPPVTSAVAGRLEKLMGTPMSKDFYEKLKSKLQVPENCKLLAVPKLNHEIWGVLNQQSRTVDT</sequence>
<dbReference type="Proteomes" id="UP000198287">
    <property type="component" value="Unassembled WGS sequence"/>
</dbReference>
<comment type="caution">
    <text evidence="1">The sequence shown here is derived from an EMBL/GenBank/DDBJ whole genome shotgun (WGS) entry which is preliminary data.</text>
</comment>
<evidence type="ECO:0000313" key="2">
    <source>
        <dbReference type="Proteomes" id="UP000198287"/>
    </source>
</evidence>
<dbReference type="PANTHER" id="PTHR34239">
    <property type="entry name" value="APPLE DOMAIN-CONTAINING PROTEIN"/>
    <property type="match status" value="1"/>
</dbReference>
<dbReference type="PANTHER" id="PTHR34239:SF2">
    <property type="entry name" value="TRANSPOSABLE ELEMENT P TRANSPOSASE_THAP9 CONSERVED DOMAIN-CONTAINING PROTEIN"/>
    <property type="match status" value="1"/>
</dbReference>
<evidence type="ECO:0000313" key="1">
    <source>
        <dbReference type="EMBL" id="OXA52581.1"/>
    </source>
</evidence>
<organism evidence="1 2">
    <name type="scientific">Folsomia candida</name>
    <name type="common">Springtail</name>
    <dbReference type="NCBI Taxonomy" id="158441"/>
    <lineage>
        <taxon>Eukaryota</taxon>
        <taxon>Metazoa</taxon>
        <taxon>Ecdysozoa</taxon>
        <taxon>Arthropoda</taxon>
        <taxon>Hexapoda</taxon>
        <taxon>Collembola</taxon>
        <taxon>Entomobryomorpha</taxon>
        <taxon>Isotomoidea</taxon>
        <taxon>Isotomidae</taxon>
        <taxon>Proisotominae</taxon>
        <taxon>Folsomia</taxon>
    </lineage>
</organism>
<dbReference type="AlphaFoldDB" id="A0A226E6U2"/>
<name>A0A226E6U2_FOLCA</name>
<keyword evidence="2" id="KW-1185">Reference proteome</keyword>
<proteinExistence type="predicted"/>
<dbReference type="EMBL" id="LNIX01000006">
    <property type="protein sequence ID" value="OXA52581.1"/>
    <property type="molecule type" value="Genomic_DNA"/>
</dbReference>
<gene>
    <name evidence="1" type="ORF">Fcan01_12085</name>
</gene>
<accession>A0A226E6U2</accession>